<sequence length="480" mass="53792">MSTYGYFPVRRAKVAAILGLLALVPVVLQKAPASASPTDVATRVLEGRALEAALWGMPLVNFDAMRQAYFRNANARYNDIMFWSRPSDWRNQTTTPNHSTLYVMFFVNLKEGPVVVDIPATRQAGLYGTLIDAWTTPMVNVGNKGQDQGKGGRYLILPPGYQGPVPPGYLAVQSKTFNNYSLLRVISRSTADSDLADGVGYLKGLKVYPLGSADSPPENRYIDMADRVYDAIAHYDDSFYDSLAEMIKEEPLQERDVAIMGQLRSLDIGKTLDFNPDAQRRQMLTLAARQAQAYMMEGYRQSGLAVWGERRRWRTLANPQTTLPSNVTFVLPDQGLLLDERAFAWFAMFGPVVPPSPHVYMKSYETARGQPLEGSKRYRLRIPADPPAEEFWSVDAYDASTGGFIRQATVVGLDSYDQRLKRNADGSVDLYFAPEPPPGHESNWISTQPGRRFFTLFRIYGPKPAIKDRSWVLNDLESID</sequence>
<dbReference type="Proteomes" id="UP000076857">
    <property type="component" value="Chromosome"/>
</dbReference>
<dbReference type="Gene3D" id="1.10.3360.10">
    <property type="entry name" value="VPA0735-like domain"/>
    <property type="match status" value="1"/>
</dbReference>
<dbReference type="Gene3D" id="2.60.40.1610">
    <property type="entry name" value="Domain of unknown function DUF1254"/>
    <property type="match status" value="1"/>
</dbReference>
<evidence type="ECO:0000313" key="4">
    <source>
        <dbReference type="Proteomes" id="UP000076857"/>
    </source>
</evidence>
<dbReference type="InterPro" id="IPR010621">
    <property type="entry name" value="DUF1214"/>
</dbReference>
<name>A0AAP9N0J2_PSEPU</name>
<dbReference type="InterPro" id="IPR037050">
    <property type="entry name" value="DUF1254_sf"/>
</dbReference>
<dbReference type="EMBL" id="CP050951">
    <property type="protein sequence ID" value="QJQ10694.1"/>
    <property type="molecule type" value="Genomic_DNA"/>
</dbReference>
<proteinExistence type="predicted"/>
<dbReference type="InterPro" id="IPR010679">
    <property type="entry name" value="DUF1254"/>
</dbReference>
<evidence type="ECO:0000259" key="1">
    <source>
        <dbReference type="Pfam" id="PF06742"/>
    </source>
</evidence>
<feature type="domain" description="DUF1254" evidence="2">
    <location>
        <begin position="78"/>
        <end position="208"/>
    </location>
</feature>
<dbReference type="Gene3D" id="2.60.120.600">
    <property type="entry name" value="Domain of unknown function DUF1214, C-terminal domain"/>
    <property type="match status" value="1"/>
</dbReference>
<dbReference type="Pfam" id="PF06863">
    <property type="entry name" value="DUF1254"/>
    <property type="match status" value="1"/>
</dbReference>
<gene>
    <name evidence="3" type="ORF">A3L25_015185</name>
</gene>
<evidence type="ECO:0000259" key="2">
    <source>
        <dbReference type="Pfam" id="PF06863"/>
    </source>
</evidence>
<organism evidence="3 4">
    <name type="scientific">Pseudomonas putida</name>
    <name type="common">Arthrobacter siderocapsulatus</name>
    <dbReference type="NCBI Taxonomy" id="303"/>
    <lineage>
        <taxon>Bacteria</taxon>
        <taxon>Pseudomonadati</taxon>
        <taxon>Pseudomonadota</taxon>
        <taxon>Gammaproteobacteria</taxon>
        <taxon>Pseudomonadales</taxon>
        <taxon>Pseudomonadaceae</taxon>
        <taxon>Pseudomonas</taxon>
    </lineage>
</organism>
<dbReference type="Pfam" id="PF06742">
    <property type="entry name" value="DUF1214"/>
    <property type="match status" value="1"/>
</dbReference>
<dbReference type="SUPFAM" id="SSF160935">
    <property type="entry name" value="VPA0735-like"/>
    <property type="match status" value="1"/>
</dbReference>
<dbReference type="InterPro" id="IPR037049">
    <property type="entry name" value="DUF1214_C_sf"/>
</dbReference>
<reference evidence="3 4" key="2">
    <citation type="submission" date="2020-04" db="EMBL/GenBank/DDBJ databases">
        <title>Complete genome sequence of Pseudomonas putida strain JQ581.</title>
        <authorList>
            <person name="Mu Y."/>
        </authorList>
    </citation>
    <scope>NUCLEOTIDE SEQUENCE [LARGE SCALE GENOMIC DNA]</scope>
    <source>
        <strain evidence="3 4">JQ581</strain>
    </source>
</reference>
<dbReference type="RefSeq" id="WP_063424316.1">
    <property type="nucleotide sequence ID" value="NZ_CP050951.1"/>
</dbReference>
<protein>
    <submittedName>
        <fullName evidence="3">DUF1254 domain-containing protein</fullName>
    </submittedName>
</protein>
<dbReference type="PANTHER" id="PTHR36509">
    <property type="entry name" value="BLL3101 PROTEIN"/>
    <property type="match status" value="1"/>
</dbReference>
<feature type="domain" description="DUF1214" evidence="1">
    <location>
        <begin position="359"/>
        <end position="463"/>
    </location>
</feature>
<evidence type="ECO:0000313" key="3">
    <source>
        <dbReference type="EMBL" id="QJQ10694.1"/>
    </source>
</evidence>
<accession>A0AAP9N0J2</accession>
<reference evidence="3 4" key="1">
    <citation type="submission" date="2016-04" db="EMBL/GenBank/DDBJ databases">
        <authorList>
            <person name="Qiu J."/>
        </authorList>
    </citation>
    <scope>NUCLEOTIDE SEQUENCE [LARGE SCALE GENOMIC DNA]</scope>
    <source>
        <strain evidence="3 4">JQ581</strain>
    </source>
</reference>
<dbReference type="AlphaFoldDB" id="A0AAP9N0J2"/>
<dbReference type="PANTHER" id="PTHR36509:SF3">
    <property type="entry name" value="SIGNAL PEPTIDE PROTEIN"/>
    <property type="match status" value="1"/>
</dbReference>